<protein>
    <recommendedName>
        <fullName evidence="3">HTH cro/C1-type domain-containing protein</fullName>
    </recommendedName>
</protein>
<organism evidence="1 2">
    <name type="scientific">Mycolicibacter longobardus</name>
    <dbReference type="NCBI Taxonomy" id="1108812"/>
    <lineage>
        <taxon>Bacteria</taxon>
        <taxon>Bacillati</taxon>
        <taxon>Actinomycetota</taxon>
        <taxon>Actinomycetes</taxon>
        <taxon>Mycobacteriales</taxon>
        <taxon>Mycobacteriaceae</taxon>
        <taxon>Mycolicibacter</taxon>
    </lineage>
</organism>
<proteinExistence type="predicted"/>
<dbReference type="InterPro" id="IPR011990">
    <property type="entry name" value="TPR-like_helical_dom_sf"/>
</dbReference>
<comment type="caution">
    <text evidence="1">The sequence shown here is derived from an EMBL/GenBank/DDBJ whole genome shotgun (WGS) entry which is preliminary data.</text>
</comment>
<keyword evidence="2" id="KW-1185">Reference proteome</keyword>
<dbReference type="Proteomes" id="UP000193866">
    <property type="component" value="Unassembled WGS sequence"/>
</dbReference>
<accession>A0A1X1YAH3</accession>
<name>A0A1X1YAH3_9MYCO</name>
<sequence length="414" mass="45347">MTASADGNVRLRAARESIGLGSQTAFVKALNATAEKLGYQLTVTTRTVSRWESTDPPWPHSPHIKALEELFGRPLTELGFTPRKTTNPDNPVKARRPLRLNASRRIHHDLPDSVADDYAQLTACYRRLYGVLPVNPLQHAANNHSQLGLDILDAVSPTTRTALADSVAEACLISGRIALFDRHDPEEAHTHFIWALECAQEATNDALGAAVLGHMALGPAASDDPNRADEARDHVRAARAFAKRAETPVVLGAWIDAVDAEVETRLGNTTRALQLIRRAEETFDPTAPTPDWLDWFSPAQLNGFKGNALLAAGHSNEARLTLERVLTELPATAHKQRAITYADLGAAAAVLKEPEKACYMLVCALDELALTWYATAMARIKAVRTELRPWEGTPAVRSLDERLYDWTSTINALT</sequence>
<reference evidence="1 2" key="1">
    <citation type="submission" date="2016-01" db="EMBL/GenBank/DDBJ databases">
        <title>The new phylogeny of the genus Mycobacterium.</title>
        <authorList>
            <person name="Tarcisio F."/>
            <person name="Conor M."/>
            <person name="Antonella G."/>
            <person name="Elisabetta G."/>
            <person name="Giulia F.S."/>
            <person name="Sara T."/>
            <person name="Anna F."/>
            <person name="Clotilde B."/>
            <person name="Roberto B."/>
            <person name="Veronica D.S."/>
            <person name="Fabio R."/>
            <person name="Monica P."/>
            <person name="Olivier J."/>
            <person name="Enrico T."/>
            <person name="Nicola S."/>
        </authorList>
    </citation>
    <scope>NUCLEOTIDE SEQUENCE [LARGE SCALE GENOMIC DNA]</scope>
    <source>
        <strain evidence="1 2">DSM 45394</strain>
    </source>
</reference>
<evidence type="ECO:0000313" key="2">
    <source>
        <dbReference type="Proteomes" id="UP000193866"/>
    </source>
</evidence>
<gene>
    <name evidence="1" type="ORF">AWC16_19985</name>
</gene>
<dbReference type="CDD" id="cd00093">
    <property type="entry name" value="HTH_XRE"/>
    <property type="match status" value="1"/>
</dbReference>
<dbReference type="Gene3D" id="1.25.40.10">
    <property type="entry name" value="Tetratricopeptide repeat domain"/>
    <property type="match status" value="1"/>
</dbReference>
<evidence type="ECO:0008006" key="3">
    <source>
        <dbReference type="Google" id="ProtNLM"/>
    </source>
</evidence>
<dbReference type="AlphaFoldDB" id="A0A1X1YAH3"/>
<dbReference type="STRING" id="1108812.AWC16_19985"/>
<dbReference type="EMBL" id="LQPG01000039">
    <property type="protein sequence ID" value="ORW08021.1"/>
    <property type="molecule type" value="Genomic_DNA"/>
</dbReference>
<dbReference type="OrthoDB" id="3217562at2"/>
<dbReference type="SUPFAM" id="SSF48452">
    <property type="entry name" value="TPR-like"/>
    <property type="match status" value="1"/>
</dbReference>
<dbReference type="RefSeq" id="WP_085266308.1">
    <property type="nucleotide sequence ID" value="NZ_LQPG01000039.1"/>
</dbReference>
<dbReference type="InterPro" id="IPR001387">
    <property type="entry name" value="Cro/C1-type_HTH"/>
</dbReference>
<evidence type="ECO:0000313" key="1">
    <source>
        <dbReference type="EMBL" id="ORW08021.1"/>
    </source>
</evidence>